<organism evidence="1 2">
    <name type="scientific">Glutamicibacter uratoxydans</name>
    <name type="common">Arthrobacter uratoxydans</name>
    <dbReference type="NCBI Taxonomy" id="43667"/>
    <lineage>
        <taxon>Bacteria</taxon>
        <taxon>Bacillati</taxon>
        <taxon>Actinomycetota</taxon>
        <taxon>Actinomycetes</taxon>
        <taxon>Micrococcales</taxon>
        <taxon>Micrococcaceae</taxon>
        <taxon>Glutamicibacter</taxon>
    </lineage>
</organism>
<reference evidence="1 2" key="1">
    <citation type="submission" date="2019-06" db="EMBL/GenBank/DDBJ databases">
        <title>Whole genome shotgun sequence of Glutamicibacter uratoxydans NBRC 15515.</title>
        <authorList>
            <person name="Hosoyama A."/>
            <person name="Uohara A."/>
            <person name="Ohji S."/>
            <person name="Ichikawa N."/>
        </authorList>
    </citation>
    <scope>NUCLEOTIDE SEQUENCE [LARGE SCALE GENOMIC DNA]</scope>
    <source>
        <strain evidence="1 2">NBRC 15515</strain>
    </source>
</reference>
<dbReference type="AlphaFoldDB" id="A0A4Y4DQE8"/>
<dbReference type="EMBL" id="BJNY01000022">
    <property type="protein sequence ID" value="GED07579.1"/>
    <property type="molecule type" value="Genomic_DNA"/>
</dbReference>
<evidence type="ECO:0008006" key="3">
    <source>
        <dbReference type="Google" id="ProtNLM"/>
    </source>
</evidence>
<keyword evidence="2" id="KW-1185">Reference proteome</keyword>
<comment type="caution">
    <text evidence="1">The sequence shown here is derived from an EMBL/GenBank/DDBJ whole genome shotgun (WGS) entry which is preliminary data.</text>
</comment>
<proteinExistence type="predicted"/>
<dbReference type="Proteomes" id="UP000316612">
    <property type="component" value="Unassembled WGS sequence"/>
</dbReference>
<name>A0A4Y4DQE8_GLUUR</name>
<protein>
    <recommendedName>
        <fullName evidence="3">SMI1/KNR4 family protein</fullName>
    </recommendedName>
</protein>
<accession>A0A4Y4DQE8</accession>
<evidence type="ECO:0000313" key="2">
    <source>
        <dbReference type="Proteomes" id="UP000316612"/>
    </source>
</evidence>
<evidence type="ECO:0000313" key="1">
    <source>
        <dbReference type="EMBL" id="GED07579.1"/>
    </source>
</evidence>
<dbReference type="RefSeq" id="WP_141366826.1">
    <property type="nucleotide sequence ID" value="NZ_BAAAJL010000010.1"/>
</dbReference>
<gene>
    <name evidence="1" type="ORF">AUR04nite_31110</name>
</gene>
<sequence length="185" mass="20736">MSYMKDQLIKKLPTGMTIPEPLERAWNWMEAQGWGSGEGEEYFLTPYAGERQMGIVFSTDRTLEGWFEEGQNGFDKMFPIAEISGDGGIGLMWLRGDGEIAFAGLGGFGPFLLAESAIDFLRLIAIGKHELDSLLLTMEAEDEEATAHAEFRSWVISEFGVEVPLTWEECPDPDPFEAWIESLEN</sequence>
<dbReference type="OrthoDB" id="9816539at2"/>